<feature type="domain" description="HTH cro/C1-type" evidence="2">
    <location>
        <begin position="82"/>
        <end position="138"/>
    </location>
</feature>
<keyword evidence="4" id="KW-1185">Reference proteome</keyword>
<name>A0ABX9JK39_9BACT</name>
<dbReference type="PANTHER" id="PTHR43236:SF1">
    <property type="entry name" value="BLL7220 PROTEIN"/>
    <property type="match status" value="1"/>
</dbReference>
<proteinExistence type="predicted"/>
<gene>
    <name evidence="3" type="ORF">ATI61_1412</name>
</gene>
<dbReference type="EMBL" id="QUMU01000041">
    <property type="protein sequence ID" value="REG14182.1"/>
    <property type="molecule type" value="Genomic_DNA"/>
</dbReference>
<evidence type="ECO:0000256" key="1">
    <source>
        <dbReference type="SAM" id="Coils"/>
    </source>
</evidence>
<dbReference type="Proteomes" id="UP000256345">
    <property type="component" value="Unassembled WGS sequence"/>
</dbReference>
<keyword evidence="1" id="KW-0175">Coiled coil</keyword>
<sequence>MIKNEREYRITQTQAAEFERSLAEVEQNPNPALHPRILQAQRDALSGQLEELRAELAEYDALRNGEKRVLELSSLEELPRALIEARIAAGLTQKDLAKRLGLSEQQIQRYESTDYSGASLSRLQEIVRALGINIRKEVFLPTVEVSPEALNRRLQTSGVASDFFTRRILGERDEDTGSVFALRAAGMLEKIFGWTPVELFTGLTPLTPQPARLGAQFKLPANADEQKTLIFTSYARFIISLALKASPFENRPLPRDAKDFQKEVLHEHGSINLTSVLSYLWKHGVPVVPLQESGGFHAACWRLSGRNAIVLKQKTPSESRWLHDLLHEAYHAAGSPDSPDFAFIEQGLGPMDRRESTEEQEATSFAADVLLNAKAEDMAKECVHEARGSIPRLKSAVIRVAERNKVSVGVLANYMAWRLSLQGEDWWGTATNLQETGEDPLKKTHQFLIEHLNWEKLDRVERELLMRAISEN</sequence>
<dbReference type="InterPro" id="IPR052345">
    <property type="entry name" value="Rad_response_metalloprotease"/>
</dbReference>
<accession>A0ABX9JK39</accession>
<dbReference type="PROSITE" id="PS50943">
    <property type="entry name" value="HTH_CROC1"/>
    <property type="match status" value="1"/>
</dbReference>
<organism evidence="3 4">
    <name type="scientific">Archangium gephyra</name>
    <dbReference type="NCBI Taxonomy" id="48"/>
    <lineage>
        <taxon>Bacteria</taxon>
        <taxon>Pseudomonadati</taxon>
        <taxon>Myxococcota</taxon>
        <taxon>Myxococcia</taxon>
        <taxon>Myxococcales</taxon>
        <taxon>Cystobacterineae</taxon>
        <taxon>Archangiaceae</taxon>
        <taxon>Archangium</taxon>
    </lineage>
</organism>
<dbReference type="InterPro" id="IPR001387">
    <property type="entry name" value="Cro/C1-type_HTH"/>
</dbReference>
<dbReference type="RefSeq" id="WP_047861142.1">
    <property type="nucleotide sequence ID" value="NZ_CP011509.1"/>
</dbReference>
<feature type="coiled-coil region" evidence="1">
    <location>
        <begin position="8"/>
        <end position="69"/>
    </location>
</feature>
<dbReference type="Pfam" id="PF01381">
    <property type="entry name" value="HTH_3"/>
    <property type="match status" value="1"/>
</dbReference>
<dbReference type="SMART" id="SM00530">
    <property type="entry name" value="HTH_XRE"/>
    <property type="match status" value="1"/>
</dbReference>
<dbReference type="Gene3D" id="1.10.260.40">
    <property type="entry name" value="lambda repressor-like DNA-binding domains"/>
    <property type="match status" value="1"/>
</dbReference>
<dbReference type="PANTHER" id="PTHR43236">
    <property type="entry name" value="ANTITOXIN HIGA1"/>
    <property type="match status" value="1"/>
</dbReference>
<dbReference type="CDD" id="cd00093">
    <property type="entry name" value="HTH_XRE"/>
    <property type="match status" value="1"/>
</dbReference>
<reference evidence="3 4" key="1">
    <citation type="submission" date="2018-08" db="EMBL/GenBank/DDBJ databases">
        <title>Genomic Encyclopedia of Archaeal and Bacterial Type Strains, Phase II (KMG-II): from individual species to whole genera.</title>
        <authorList>
            <person name="Goeker M."/>
        </authorList>
    </citation>
    <scope>NUCLEOTIDE SEQUENCE [LARGE SCALE GENOMIC DNA]</scope>
    <source>
        <strain evidence="3 4">DSM 2261</strain>
    </source>
</reference>
<comment type="caution">
    <text evidence="3">The sequence shown here is derived from an EMBL/GenBank/DDBJ whole genome shotgun (WGS) entry which is preliminary data.</text>
</comment>
<evidence type="ECO:0000259" key="2">
    <source>
        <dbReference type="PROSITE" id="PS50943"/>
    </source>
</evidence>
<protein>
    <submittedName>
        <fullName evidence="3">Helix-turn-helix protein</fullName>
    </submittedName>
</protein>
<dbReference type="SUPFAM" id="SSF47413">
    <property type="entry name" value="lambda repressor-like DNA-binding domains"/>
    <property type="match status" value="1"/>
</dbReference>
<dbReference type="InterPro" id="IPR010982">
    <property type="entry name" value="Lambda_DNA-bd_dom_sf"/>
</dbReference>
<evidence type="ECO:0000313" key="3">
    <source>
        <dbReference type="EMBL" id="REG14182.1"/>
    </source>
</evidence>
<evidence type="ECO:0000313" key="4">
    <source>
        <dbReference type="Proteomes" id="UP000256345"/>
    </source>
</evidence>